<sequence length="189" mass="21633">MQILIEVGIIKYLEKRNLPKVEYCPLNLKSTERQLKNSDLTLTYKVIAAGFISACIMFIYEMIRRRQHVSCLCCGKSCSFCWPGIETPDDPILPPPVVLQSENNYVEKESTIRHTINHNFNNDSNHNNSNRHPQVEQISLIDESIYGAAASARKTYINGRDYWVITAPKGDKRLIPIRTPSALLFQYTT</sequence>
<keyword evidence="2" id="KW-1185">Reference proteome</keyword>
<dbReference type="Proteomes" id="UP000297026">
    <property type="component" value="Unassembled WGS sequence"/>
</dbReference>
<reference evidence="1" key="1">
    <citation type="submission" date="2019-02" db="EMBL/GenBank/DDBJ databases">
        <title>Genome of the parasitoid wasp Diachasma alloeum, an emerging model for ecological speciation and transitions to asexual reproduction.</title>
        <authorList>
            <person name="Robertson H.M."/>
            <person name="Walden K.K."/>
            <person name="Tvedte E.S."/>
            <person name="Hood G.R."/>
            <person name="Feder J.L."/>
            <person name="Forbes A.A."/>
            <person name="Logsdon J.M."/>
            <person name="Mcelroy K.E."/>
        </authorList>
    </citation>
    <scope>NUCLEOTIDE SEQUENCE [LARGE SCALE GENOMIC DNA]</scope>
    <source>
        <strain evidence="1">Michigan</strain>
    </source>
</reference>
<dbReference type="AlphaFoldDB" id="A0A4E0RKC7"/>
<proteinExistence type="predicted"/>
<name>A0A4E0RKC7_9HYME</name>
<organism evidence="1 2">
    <name type="scientific">Diachasma alloeum</name>
    <dbReference type="NCBI Taxonomy" id="454923"/>
    <lineage>
        <taxon>Eukaryota</taxon>
        <taxon>Metazoa</taxon>
        <taxon>Ecdysozoa</taxon>
        <taxon>Arthropoda</taxon>
        <taxon>Hexapoda</taxon>
        <taxon>Insecta</taxon>
        <taxon>Pterygota</taxon>
        <taxon>Neoptera</taxon>
        <taxon>Endopterygota</taxon>
        <taxon>Hymenoptera</taxon>
        <taxon>Apocrita</taxon>
        <taxon>Ichneumonoidea</taxon>
        <taxon>Braconidae</taxon>
        <taxon>Opiinae</taxon>
        <taxon>Diachasma</taxon>
    </lineage>
</organism>
<evidence type="ECO:0000313" key="1">
    <source>
        <dbReference type="EMBL" id="THK33232.1"/>
    </source>
</evidence>
<evidence type="ECO:0000313" key="2">
    <source>
        <dbReference type="Proteomes" id="UP000297026"/>
    </source>
</evidence>
<gene>
    <name evidence="1" type="primary">Ir76b</name>
    <name evidence="1" type="ORF">DALL_DALL000438</name>
</gene>
<protein>
    <submittedName>
        <fullName evidence="1">Ionotropic receptor 76b</fullName>
    </submittedName>
</protein>
<keyword evidence="1" id="KW-0675">Receptor</keyword>
<dbReference type="EMBL" id="ML159487">
    <property type="protein sequence ID" value="THK33232.1"/>
    <property type="molecule type" value="Genomic_DNA"/>
</dbReference>
<accession>A0A4E0RKC7</accession>